<dbReference type="InterPro" id="IPR014718">
    <property type="entry name" value="GH-type_carb-bd"/>
</dbReference>
<evidence type="ECO:0000313" key="2">
    <source>
        <dbReference type="Proteomes" id="UP000663848"/>
    </source>
</evidence>
<dbReference type="GO" id="GO:0030246">
    <property type="term" value="F:carbohydrate binding"/>
    <property type="evidence" value="ECO:0007669"/>
    <property type="project" value="InterPro"/>
</dbReference>
<gene>
    <name evidence="1" type="ORF">QYT958_LOCUS34980</name>
</gene>
<sequence>KLPANQQQVTIYVGISFVSIEQARDNLEIQTKLESFDSIRDWI</sequence>
<reference evidence="1" key="1">
    <citation type="submission" date="2021-02" db="EMBL/GenBank/DDBJ databases">
        <authorList>
            <person name="Nowell W R."/>
        </authorList>
    </citation>
    <scope>NUCLEOTIDE SEQUENCE</scope>
</reference>
<proteinExistence type="predicted"/>
<dbReference type="EMBL" id="CAJOBR010025851">
    <property type="protein sequence ID" value="CAF4968514.1"/>
    <property type="molecule type" value="Genomic_DNA"/>
</dbReference>
<feature type="non-terminal residue" evidence="1">
    <location>
        <position position="1"/>
    </location>
</feature>
<evidence type="ECO:0000313" key="1">
    <source>
        <dbReference type="EMBL" id="CAF4968514.1"/>
    </source>
</evidence>
<name>A0A821YZK6_9BILA</name>
<dbReference type="Gene3D" id="2.70.98.10">
    <property type="match status" value="1"/>
</dbReference>
<comment type="caution">
    <text evidence="1">The sequence shown here is derived from an EMBL/GenBank/DDBJ whole genome shotgun (WGS) entry which is preliminary data.</text>
</comment>
<organism evidence="1 2">
    <name type="scientific">Rotaria socialis</name>
    <dbReference type="NCBI Taxonomy" id="392032"/>
    <lineage>
        <taxon>Eukaryota</taxon>
        <taxon>Metazoa</taxon>
        <taxon>Spiralia</taxon>
        <taxon>Gnathifera</taxon>
        <taxon>Rotifera</taxon>
        <taxon>Eurotatoria</taxon>
        <taxon>Bdelloidea</taxon>
        <taxon>Philodinida</taxon>
        <taxon>Philodinidae</taxon>
        <taxon>Rotaria</taxon>
    </lineage>
</organism>
<accession>A0A821YZK6</accession>
<protein>
    <submittedName>
        <fullName evidence="1">Uncharacterized protein</fullName>
    </submittedName>
</protein>
<dbReference type="AlphaFoldDB" id="A0A821YZK6"/>
<dbReference type="Proteomes" id="UP000663848">
    <property type="component" value="Unassembled WGS sequence"/>
</dbReference>